<feature type="transmembrane region" description="Helical" evidence="2">
    <location>
        <begin position="196"/>
        <end position="216"/>
    </location>
</feature>
<accession>A0ABT2QMY8</accession>
<evidence type="ECO:0008006" key="5">
    <source>
        <dbReference type="Google" id="ProtNLM"/>
    </source>
</evidence>
<gene>
    <name evidence="3" type="ORF">N9R04_01140</name>
</gene>
<evidence type="ECO:0000256" key="2">
    <source>
        <dbReference type="SAM" id="Phobius"/>
    </source>
</evidence>
<organism evidence="3 4">
    <name type="scientific">Staphylococcus marylandisciuri</name>
    <dbReference type="NCBI Taxonomy" id="2981529"/>
    <lineage>
        <taxon>Bacteria</taxon>
        <taxon>Bacillati</taxon>
        <taxon>Bacillota</taxon>
        <taxon>Bacilli</taxon>
        <taxon>Bacillales</taxon>
        <taxon>Staphylococcaceae</taxon>
        <taxon>Staphylococcus</taxon>
    </lineage>
</organism>
<keyword evidence="4" id="KW-1185">Reference proteome</keyword>
<evidence type="ECO:0000313" key="3">
    <source>
        <dbReference type="EMBL" id="MCU5745325.1"/>
    </source>
</evidence>
<dbReference type="Proteomes" id="UP001209553">
    <property type="component" value="Unassembled WGS sequence"/>
</dbReference>
<keyword evidence="2" id="KW-1133">Transmembrane helix</keyword>
<keyword evidence="2" id="KW-0472">Membrane</keyword>
<sequence>MKRLTVGIIPSPDMPSKMVKKVQQQLPAEFSRIIDDEIEWHIDTHIASMVGTAEHMDKTIDIAANMKTQKEWDLAICITDLPSISDNKVVLSDINSDKRVALLSLPALGMLNVKTKLRHFITYLVHYMFKPGEEEHLITRKHFRFSRIIEVQPSEGNNSQNKRLILKSIVGGWFHLISGMTFANEPWSAIFDFKKIISVSFATGAYITIFSTPWDMTLYYDYWRFILFMLLSIFGMTGWLIYSYKLWEFPTPSTQRIYRYVYNLTTVTTLASITLFNFIALFLLLTLSTMLFVPPHLYTHMTSLQHRLPSVVDYFNLIWFMTCIAILAGALGSTVESAEKIKRVTYSYRQYYRYEQLEDEKEEESKGRTYNEQLDYNGKKQSHREEGSNNG</sequence>
<dbReference type="RefSeq" id="WP_262853785.1">
    <property type="nucleotide sequence ID" value="NZ_JAOPKZ010000002.1"/>
</dbReference>
<comment type="caution">
    <text evidence="3">The sequence shown here is derived from an EMBL/GenBank/DDBJ whole genome shotgun (WGS) entry which is preliminary data.</text>
</comment>
<keyword evidence="2" id="KW-0812">Transmembrane</keyword>
<feature type="transmembrane region" description="Helical" evidence="2">
    <location>
        <begin position="314"/>
        <end position="335"/>
    </location>
</feature>
<feature type="transmembrane region" description="Helical" evidence="2">
    <location>
        <begin position="164"/>
        <end position="184"/>
    </location>
</feature>
<dbReference type="EMBL" id="JAOPKZ010000002">
    <property type="protein sequence ID" value="MCU5745325.1"/>
    <property type="molecule type" value="Genomic_DNA"/>
</dbReference>
<reference evidence="3 4" key="1">
    <citation type="journal article" date="2023" name="Int. J. Syst. Evol. Microbiol.">
        <title>Streptococcus sciuri sp. nov., Staphylococcus marylandisciuri sp. nov. and Staphylococcus americanisciuri sp. nov., isolated from faeces of eastern grey squirrel (Sciurus carolinensis).</title>
        <authorList>
            <person name="Volokhov D.V."/>
            <person name="Zagorodnyaya T.A."/>
            <person name="Furtak V.A."/>
            <person name="Nattanmai G."/>
            <person name="Randall L."/>
            <person name="Jose S."/>
            <person name="Gao Y."/>
            <person name="Eisenberg T."/>
            <person name="Delmonte P."/>
            <person name="Blom J."/>
            <person name="Mitchell K.K."/>
        </authorList>
    </citation>
    <scope>NUCLEOTIDE SEQUENCE [LARGE SCALE GENOMIC DNA]</scope>
    <source>
        <strain evidence="3 4">SQ8-PEA</strain>
    </source>
</reference>
<proteinExistence type="predicted"/>
<feature type="transmembrane region" description="Helical" evidence="2">
    <location>
        <begin position="261"/>
        <end position="294"/>
    </location>
</feature>
<evidence type="ECO:0000256" key="1">
    <source>
        <dbReference type="SAM" id="MobiDB-lite"/>
    </source>
</evidence>
<name>A0ABT2QMY8_9STAP</name>
<evidence type="ECO:0000313" key="4">
    <source>
        <dbReference type="Proteomes" id="UP001209553"/>
    </source>
</evidence>
<protein>
    <recommendedName>
        <fullName evidence="5">5,10-methylene-tetrahydrofolate dehydrogenase</fullName>
    </recommendedName>
</protein>
<feature type="transmembrane region" description="Helical" evidence="2">
    <location>
        <begin position="222"/>
        <end position="241"/>
    </location>
</feature>
<feature type="region of interest" description="Disordered" evidence="1">
    <location>
        <begin position="357"/>
        <end position="391"/>
    </location>
</feature>